<sequence length="306" mass="34287">MSAPTLAITEGEAAFDVPAAGKPCKTWYKVVGTLRTRRPLIALHGGPLPCPYLANLADITKNYGIPLVFYDQIGTGNSTHLPEKMGDEEFWNDSLFLDELDNLLLHLGVQDEYDLIGHSWGGMLSARQASRQPEGLKKLILWSAPANMKTWVDTQVYLRTQLPQEVLDTLIAHDEGRADPAAYEKAHYIYRATYTCRVEPIPQVIFDALASVGSDPTVVVSLYGEHAGLKYEGSMRDWSMVEDAHKISVPTLLINGRYDLAQDAVMQPYFANIPRVKWVQFAESSHMAHMEERERFMEVVGSFLTD</sequence>
<dbReference type="InterPro" id="IPR029058">
    <property type="entry name" value="AB_hydrolase_fold"/>
</dbReference>
<dbReference type="OrthoDB" id="190201at2759"/>
<dbReference type="PANTHER" id="PTHR43433">
    <property type="entry name" value="HYDROLASE, ALPHA/BETA FOLD FAMILY PROTEIN"/>
    <property type="match status" value="1"/>
</dbReference>
<dbReference type="SUPFAM" id="SSF53474">
    <property type="entry name" value="alpha/beta-Hydrolases"/>
    <property type="match status" value="1"/>
</dbReference>
<feature type="domain" description="AB hydrolase-1" evidence="3">
    <location>
        <begin position="39"/>
        <end position="292"/>
    </location>
</feature>
<dbReference type="NCBIfam" id="TIGR01250">
    <property type="entry name" value="pro_imino_pep_2"/>
    <property type="match status" value="1"/>
</dbReference>
<dbReference type="InterPro" id="IPR002410">
    <property type="entry name" value="Peptidase_S33"/>
</dbReference>
<proteinExistence type="inferred from homology"/>
<dbReference type="AlphaFoldDB" id="A0A8H7D969"/>
<evidence type="ECO:0000313" key="5">
    <source>
        <dbReference type="Proteomes" id="UP000623467"/>
    </source>
</evidence>
<dbReference type="InterPro" id="IPR005945">
    <property type="entry name" value="Pro_imino_pep"/>
</dbReference>
<dbReference type="GO" id="GO:0008233">
    <property type="term" value="F:peptidase activity"/>
    <property type="evidence" value="ECO:0007669"/>
    <property type="project" value="InterPro"/>
</dbReference>
<protein>
    <submittedName>
        <fullName evidence="4">Proline iminopeptidase</fullName>
    </submittedName>
</protein>
<dbReference type="PRINTS" id="PR00793">
    <property type="entry name" value="PROAMNOPTASE"/>
</dbReference>
<dbReference type="Gene3D" id="3.40.50.1820">
    <property type="entry name" value="alpha/beta hydrolase"/>
    <property type="match status" value="1"/>
</dbReference>
<comment type="caution">
    <text evidence="4">The sequence shown here is derived from an EMBL/GenBank/DDBJ whole genome shotgun (WGS) entry which is preliminary data.</text>
</comment>
<gene>
    <name evidence="4" type="ORF">MSAN_00949600</name>
</gene>
<keyword evidence="5" id="KW-1185">Reference proteome</keyword>
<dbReference type="PANTHER" id="PTHR43433:SF5">
    <property type="entry name" value="AB HYDROLASE-1 DOMAIN-CONTAINING PROTEIN"/>
    <property type="match status" value="1"/>
</dbReference>
<organism evidence="4 5">
    <name type="scientific">Mycena sanguinolenta</name>
    <dbReference type="NCBI Taxonomy" id="230812"/>
    <lineage>
        <taxon>Eukaryota</taxon>
        <taxon>Fungi</taxon>
        <taxon>Dikarya</taxon>
        <taxon>Basidiomycota</taxon>
        <taxon>Agaricomycotina</taxon>
        <taxon>Agaricomycetes</taxon>
        <taxon>Agaricomycetidae</taxon>
        <taxon>Agaricales</taxon>
        <taxon>Marasmiineae</taxon>
        <taxon>Mycenaceae</taxon>
        <taxon>Mycena</taxon>
    </lineage>
</organism>
<dbReference type="InterPro" id="IPR050471">
    <property type="entry name" value="AB_hydrolase"/>
</dbReference>
<evidence type="ECO:0000256" key="1">
    <source>
        <dbReference type="ARBA" id="ARBA00010088"/>
    </source>
</evidence>
<dbReference type="Proteomes" id="UP000623467">
    <property type="component" value="Unassembled WGS sequence"/>
</dbReference>
<reference evidence="4" key="1">
    <citation type="submission" date="2020-05" db="EMBL/GenBank/DDBJ databases">
        <title>Mycena genomes resolve the evolution of fungal bioluminescence.</title>
        <authorList>
            <person name="Tsai I.J."/>
        </authorList>
    </citation>
    <scope>NUCLEOTIDE SEQUENCE</scope>
    <source>
        <strain evidence="4">160909Yilan</strain>
    </source>
</reference>
<name>A0A8H7D969_9AGAR</name>
<evidence type="ECO:0000313" key="4">
    <source>
        <dbReference type="EMBL" id="KAF7366909.1"/>
    </source>
</evidence>
<dbReference type="PIRSF" id="PIRSF005539">
    <property type="entry name" value="Pept_S33_TRI_F1"/>
    <property type="match status" value="1"/>
</dbReference>
<dbReference type="InterPro" id="IPR000073">
    <property type="entry name" value="AB_hydrolase_1"/>
</dbReference>
<accession>A0A8H7D969</accession>
<keyword evidence="2" id="KW-0378">Hydrolase</keyword>
<dbReference type="EMBL" id="JACAZH010000006">
    <property type="protein sequence ID" value="KAF7366909.1"/>
    <property type="molecule type" value="Genomic_DNA"/>
</dbReference>
<dbReference type="GO" id="GO:0006508">
    <property type="term" value="P:proteolysis"/>
    <property type="evidence" value="ECO:0007669"/>
    <property type="project" value="InterPro"/>
</dbReference>
<comment type="similarity">
    <text evidence="1">Belongs to the peptidase S33 family.</text>
</comment>
<evidence type="ECO:0000256" key="2">
    <source>
        <dbReference type="ARBA" id="ARBA00022801"/>
    </source>
</evidence>
<evidence type="ECO:0000259" key="3">
    <source>
        <dbReference type="Pfam" id="PF00561"/>
    </source>
</evidence>
<dbReference type="Pfam" id="PF00561">
    <property type="entry name" value="Abhydrolase_1"/>
    <property type="match status" value="1"/>
</dbReference>